<reference evidence="5" key="1">
    <citation type="journal article" date="2014" name="Int. J. Syst. Evol. Microbiol.">
        <title>Complete genome sequence of Corynebacterium casei LMG S-19264T (=DSM 44701T), isolated from a smear-ripened cheese.</title>
        <authorList>
            <consortium name="US DOE Joint Genome Institute (JGI-PGF)"/>
            <person name="Walter F."/>
            <person name="Albersmeier A."/>
            <person name="Kalinowski J."/>
            <person name="Ruckert C."/>
        </authorList>
    </citation>
    <scope>NUCLEOTIDE SEQUENCE</scope>
    <source>
        <strain evidence="5">CGMCC 1.15320</strain>
    </source>
</reference>
<evidence type="ECO:0000313" key="6">
    <source>
        <dbReference type="Proteomes" id="UP000636264"/>
    </source>
</evidence>
<protein>
    <recommendedName>
        <fullName evidence="2">Superoxide dismutase [Cu-Zn]</fullName>
        <ecNumber evidence="2">1.15.1.1</ecNumber>
    </recommendedName>
</protein>
<feature type="chain" id="PRO_5037157614" description="Superoxide dismutase [Cu-Zn]" evidence="3">
    <location>
        <begin position="21"/>
        <end position="182"/>
    </location>
</feature>
<organism evidence="5 6">
    <name type="scientific">Nitratireductor aestuarii</name>
    <dbReference type="NCBI Taxonomy" id="1735103"/>
    <lineage>
        <taxon>Bacteria</taxon>
        <taxon>Pseudomonadati</taxon>
        <taxon>Pseudomonadota</taxon>
        <taxon>Alphaproteobacteria</taxon>
        <taxon>Hyphomicrobiales</taxon>
        <taxon>Phyllobacteriaceae</taxon>
        <taxon>Nitratireductor</taxon>
    </lineage>
</organism>
<comment type="similarity">
    <text evidence="1 2">Belongs to the Cu-Zn superoxide dismutase family.</text>
</comment>
<comment type="function">
    <text evidence="2">Destroys radicals which are normally produced within the cells and which are toxic to biological systems.</text>
</comment>
<dbReference type="CDD" id="cd00305">
    <property type="entry name" value="Cu-Zn_Superoxide_Dismutase"/>
    <property type="match status" value="1"/>
</dbReference>
<feature type="domain" description="Superoxide dismutase copper/zinc binding" evidence="4">
    <location>
        <begin position="50"/>
        <end position="181"/>
    </location>
</feature>
<comment type="caution">
    <text evidence="5">The sequence shown here is derived from an EMBL/GenBank/DDBJ whole genome shotgun (WGS) entry which is preliminary data.</text>
</comment>
<keyword evidence="2" id="KW-0862">Zinc</keyword>
<evidence type="ECO:0000256" key="2">
    <source>
        <dbReference type="RuleBase" id="RU000393"/>
    </source>
</evidence>
<keyword evidence="2" id="KW-0560">Oxidoreductase</keyword>
<comment type="cofactor">
    <cofactor evidence="2">
        <name>Cu cation</name>
        <dbReference type="ChEBI" id="CHEBI:23378"/>
    </cofactor>
    <text evidence="2">Binds 1 copper ion per subunit.</text>
</comment>
<name>A0A916W9B1_9HYPH</name>
<gene>
    <name evidence="5" type="primary">sodC</name>
    <name evidence="5" type="ORF">GCM10011385_35410</name>
</gene>
<evidence type="ECO:0000256" key="3">
    <source>
        <dbReference type="SAM" id="SignalP"/>
    </source>
</evidence>
<sequence length="182" mass="19061">MMKRSLTVLAAALMASSAYAQDQAQQQEQAAAGDPVTHKASFVDAEGKSNGNAELSEVAAGGVLIKLEVTGLPAGQWVAFHVHENGECDHESGHESAGGHFNPSSHEHGFLVEEGPHAGDMPNQYVGEDGTLRAEVFNPMVSLSEEENGILGRALMIHAGPDDYKSQPSGDAGDRLACGVIE</sequence>
<dbReference type="GO" id="GO:0004784">
    <property type="term" value="F:superoxide dismutase activity"/>
    <property type="evidence" value="ECO:0007669"/>
    <property type="project" value="UniProtKB-EC"/>
</dbReference>
<keyword evidence="2" id="KW-0186">Copper</keyword>
<dbReference type="AlphaFoldDB" id="A0A916W9B1"/>
<dbReference type="PROSITE" id="PS00332">
    <property type="entry name" value="SOD_CU_ZN_2"/>
    <property type="match status" value="1"/>
</dbReference>
<dbReference type="InterPro" id="IPR018152">
    <property type="entry name" value="SOD_Cu/Zn_BS"/>
</dbReference>
<dbReference type="EC" id="1.15.1.1" evidence="2"/>
<keyword evidence="6" id="KW-1185">Reference proteome</keyword>
<dbReference type="InterPro" id="IPR036423">
    <property type="entry name" value="SOD-like_Cu/Zn_dom_sf"/>
</dbReference>
<keyword evidence="3" id="KW-0732">Signal</keyword>
<dbReference type="GO" id="GO:0005507">
    <property type="term" value="F:copper ion binding"/>
    <property type="evidence" value="ECO:0007669"/>
    <property type="project" value="InterPro"/>
</dbReference>
<dbReference type="SUPFAM" id="SSF49329">
    <property type="entry name" value="Cu,Zn superoxide dismutase-like"/>
    <property type="match status" value="1"/>
</dbReference>
<dbReference type="EMBL" id="BMIF01000014">
    <property type="protein sequence ID" value="GGA78206.1"/>
    <property type="molecule type" value="Genomic_DNA"/>
</dbReference>
<reference evidence="5" key="2">
    <citation type="submission" date="2020-09" db="EMBL/GenBank/DDBJ databases">
        <authorList>
            <person name="Sun Q."/>
            <person name="Zhou Y."/>
        </authorList>
    </citation>
    <scope>NUCLEOTIDE SEQUENCE</scope>
    <source>
        <strain evidence="5">CGMCC 1.15320</strain>
    </source>
</reference>
<accession>A0A916W9B1</accession>
<comment type="catalytic activity">
    <reaction evidence="2">
        <text>2 superoxide + 2 H(+) = H2O2 + O2</text>
        <dbReference type="Rhea" id="RHEA:20696"/>
        <dbReference type="ChEBI" id="CHEBI:15378"/>
        <dbReference type="ChEBI" id="CHEBI:15379"/>
        <dbReference type="ChEBI" id="CHEBI:16240"/>
        <dbReference type="ChEBI" id="CHEBI:18421"/>
        <dbReference type="EC" id="1.15.1.1"/>
    </reaction>
</comment>
<dbReference type="Pfam" id="PF00080">
    <property type="entry name" value="Sod_Cu"/>
    <property type="match status" value="1"/>
</dbReference>
<evidence type="ECO:0000313" key="5">
    <source>
        <dbReference type="EMBL" id="GGA78206.1"/>
    </source>
</evidence>
<dbReference type="InterPro" id="IPR001424">
    <property type="entry name" value="SOD_Cu_Zn_dom"/>
</dbReference>
<evidence type="ECO:0000256" key="1">
    <source>
        <dbReference type="ARBA" id="ARBA00010457"/>
    </source>
</evidence>
<keyword evidence="2" id="KW-0479">Metal-binding</keyword>
<dbReference type="InterPro" id="IPR024134">
    <property type="entry name" value="SOD_Cu/Zn_/chaperone"/>
</dbReference>
<evidence type="ECO:0000259" key="4">
    <source>
        <dbReference type="Pfam" id="PF00080"/>
    </source>
</evidence>
<feature type="signal peptide" evidence="3">
    <location>
        <begin position="1"/>
        <end position="20"/>
    </location>
</feature>
<proteinExistence type="inferred from homology"/>
<dbReference type="PANTHER" id="PTHR10003">
    <property type="entry name" value="SUPEROXIDE DISMUTASE CU-ZN -RELATED"/>
    <property type="match status" value="1"/>
</dbReference>
<dbReference type="Proteomes" id="UP000636264">
    <property type="component" value="Unassembled WGS sequence"/>
</dbReference>
<dbReference type="PRINTS" id="PR00068">
    <property type="entry name" value="CUZNDISMTASE"/>
</dbReference>
<dbReference type="Gene3D" id="2.60.40.200">
    <property type="entry name" value="Superoxide dismutase, copper/zinc binding domain"/>
    <property type="match status" value="1"/>
</dbReference>
<comment type="cofactor">
    <cofactor evidence="2">
        <name>Zn(2+)</name>
        <dbReference type="ChEBI" id="CHEBI:29105"/>
    </cofactor>
    <text evidence="2">Binds 1 zinc ion per subunit.</text>
</comment>